<dbReference type="EMBL" id="CP034210">
    <property type="protein sequence ID" value="QBZ65970.1"/>
    <property type="molecule type" value="Genomic_DNA"/>
</dbReference>
<dbReference type="AlphaFoldDB" id="A0A4P7NU45"/>
<evidence type="ECO:0000256" key="2">
    <source>
        <dbReference type="SAM" id="SignalP"/>
    </source>
</evidence>
<gene>
    <name evidence="3" type="ORF">PoMZ_12937</name>
</gene>
<feature type="chain" id="PRO_5020185727" evidence="2">
    <location>
        <begin position="24"/>
        <end position="72"/>
    </location>
</feature>
<name>A0A4P7NU45_PYROR</name>
<protein>
    <submittedName>
        <fullName evidence="3">Uncharacterized protein</fullName>
    </submittedName>
</protein>
<feature type="signal peptide" evidence="2">
    <location>
        <begin position="1"/>
        <end position="23"/>
    </location>
</feature>
<evidence type="ECO:0000313" key="3">
    <source>
        <dbReference type="EMBL" id="QBZ65970.1"/>
    </source>
</evidence>
<reference evidence="3 4" key="1">
    <citation type="journal article" date="2019" name="Mol. Biol. Evol.">
        <title>Blast fungal genomes show frequent chromosomal changes, gene gains and losses, and effector gene turnover.</title>
        <authorList>
            <person name="Gomez Luciano L.B."/>
            <person name="Jason Tsai I."/>
            <person name="Chuma I."/>
            <person name="Tosa Y."/>
            <person name="Chen Y.H."/>
            <person name="Li J.Y."/>
            <person name="Li M.Y."/>
            <person name="Jade Lu M.Y."/>
            <person name="Nakayashiki H."/>
            <person name="Li W.H."/>
        </authorList>
    </citation>
    <scope>NUCLEOTIDE SEQUENCE [LARGE SCALE GENOMIC DNA]</scope>
    <source>
        <strain evidence="3">MZ5-1-6</strain>
    </source>
</reference>
<organism evidence="3 4">
    <name type="scientific">Pyricularia oryzae</name>
    <name type="common">Rice blast fungus</name>
    <name type="synonym">Magnaporthe oryzae</name>
    <dbReference type="NCBI Taxonomy" id="318829"/>
    <lineage>
        <taxon>Eukaryota</taxon>
        <taxon>Fungi</taxon>
        <taxon>Dikarya</taxon>
        <taxon>Ascomycota</taxon>
        <taxon>Pezizomycotina</taxon>
        <taxon>Sordariomycetes</taxon>
        <taxon>Sordariomycetidae</taxon>
        <taxon>Magnaporthales</taxon>
        <taxon>Pyriculariaceae</taxon>
        <taxon>Pyricularia</taxon>
    </lineage>
</organism>
<accession>A0A4P7NU45</accession>
<dbReference type="Proteomes" id="UP000294847">
    <property type="component" value="Chromosome 7"/>
</dbReference>
<proteinExistence type="predicted"/>
<evidence type="ECO:0000313" key="4">
    <source>
        <dbReference type="Proteomes" id="UP000294847"/>
    </source>
</evidence>
<feature type="region of interest" description="Disordered" evidence="1">
    <location>
        <begin position="53"/>
        <end position="72"/>
    </location>
</feature>
<sequence length="72" mass="8208">MQGLPLKFVLYLQLRILFCPTEAVFAHGNRSAASRAKQDWGLLAKRDPAQIPIRQDRKPTYMEPLPSPPYAK</sequence>
<evidence type="ECO:0000256" key="1">
    <source>
        <dbReference type="SAM" id="MobiDB-lite"/>
    </source>
</evidence>
<keyword evidence="2" id="KW-0732">Signal</keyword>